<dbReference type="InterPro" id="IPR050228">
    <property type="entry name" value="Carboxylesterase_BioH"/>
</dbReference>
<feature type="domain" description="AB hydrolase-1" evidence="1">
    <location>
        <begin position="52"/>
        <end position="347"/>
    </location>
</feature>
<evidence type="ECO:0000313" key="2">
    <source>
        <dbReference type="EMBL" id="KAK5093186.1"/>
    </source>
</evidence>
<dbReference type="SUPFAM" id="SSF53474">
    <property type="entry name" value="alpha/beta-Hydrolases"/>
    <property type="match status" value="1"/>
</dbReference>
<dbReference type="PANTHER" id="PTHR43194">
    <property type="entry name" value="HYDROLASE ALPHA/BETA FOLD FAMILY"/>
    <property type="match status" value="1"/>
</dbReference>
<reference evidence="2 3" key="1">
    <citation type="submission" date="2023-08" db="EMBL/GenBank/DDBJ databases">
        <title>Black Yeasts Isolated from many extreme environments.</title>
        <authorList>
            <person name="Coleine C."/>
            <person name="Stajich J.E."/>
            <person name="Selbmann L."/>
        </authorList>
    </citation>
    <scope>NUCLEOTIDE SEQUENCE [LARGE SCALE GENOMIC DNA]</scope>
    <source>
        <strain evidence="2 3">CCFEE 5885</strain>
    </source>
</reference>
<accession>A0ABR0KBR5</accession>
<dbReference type="PANTHER" id="PTHR43194:SF4">
    <property type="entry name" value="AB HYDROLASE-1 DOMAIN-CONTAINING PROTEIN"/>
    <property type="match status" value="1"/>
</dbReference>
<comment type="caution">
    <text evidence="2">The sequence shown here is derived from an EMBL/GenBank/DDBJ whole genome shotgun (WGS) entry which is preliminary data.</text>
</comment>
<name>A0ABR0KBR5_9EURO</name>
<sequence>MQEVLHTRKCFYIGGRYQTPEDQPTTDNAEIMTEQMYVKELKPATTTQNHPIVFWHGMCQTGASWLTTPDGRPGWASYFLDQGYTVYVVDSPERGRSAHAPGSSKLITISDSYVQNYWTATSSNGNLWPQAPLHTQWPGTGKRGDPTFDAFMASQIQSRNDYLAAELLAQHLGADLFHKIGPAILCTHSQGGSHGWLIADAVPHLIKAIIALEPVGPPFVNRVASVVKRPDPNERRRPYGITMAPITYQPPITTSDELKTTHRYPPDGTICEVILQADPPRQLPNLRKVPVLIMTSESGYHAHYDHATVTYLRQAGVDVTWLELPKLGIKGNGHFMFMEQNSVEIAEHVRRWLVHGIRGL</sequence>
<dbReference type="Proteomes" id="UP001345013">
    <property type="component" value="Unassembled WGS sequence"/>
</dbReference>
<evidence type="ECO:0000259" key="1">
    <source>
        <dbReference type="Pfam" id="PF12697"/>
    </source>
</evidence>
<dbReference type="Pfam" id="PF12697">
    <property type="entry name" value="Abhydrolase_6"/>
    <property type="match status" value="1"/>
</dbReference>
<dbReference type="InterPro" id="IPR029058">
    <property type="entry name" value="AB_hydrolase_fold"/>
</dbReference>
<dbReference type="CDD" id="cd12809">
    <property type="entry name" value="Esterase_713_like-2"/>
    <property type="match status" value="1"/>
</dbReference>
<dbReference type="EMBL" id="JAVRRG010000046">
    <property type="protein sequence ID" value="KAK5093186.1"/>
    <property type="molecule type" value="Genomic_DNA"/>
</dbReference>
<dbReference type="InterPro" id="IPR000073">
    <property type="entry name" value="AB_hydrolase_1"/>
</dbReference>
<keyword evidence="3" id="KW-1185">Reference proteome</keyword>
<evidence type="ECO:0000313" key="3">
    <source>
        <dbReference type="Proteomes" id="UP001345013"/>
    </source>
</evidence>
<proteinExistence type="predicted"/>
<protein>
    <recommendedName>
        <fullName evidence="1">AB hydrolase-1 domain-containing protein</fullName>
    </recommendedName>
</protein>
<organism evidence="2 3">
    <name type="scientific">Lithohypha guttulata</name>
    <dbReference type="NCBI Taxonomy" id="1690604"/>
    <lineage>
        <taxon>Eukaryota</taxon>
        <taxon>Fungi</taxon>
        <taxon>Dikarya</taxon>
        <taxon>Ascomycota</taxon>
        <taxon>Pezizomycotina</taxon>
        <taxon>Eurotiomycetes</taxon>
        <taxon>Chaetothyriomycetidae</taxon>
        <taxon>Chaetothyriales</taxon>
        <taxon>Trichomeriaceae</taxon>
        <taxon>Lithohypha</taxon>
    </lineage>
</organism>
<gene>
    <name evidence="2" type="ORF">LTR24_004446</name>
</gene>
<dbReference type="Gene3D" id="3.40.50.1820">
    <property type="entry name" value="alpha/beta hydrolase"/>
    <property type="match status" value="1"/>
</dbReference>